<evidence type="ECO:0000313" key="10">
    <source>
        <dbReference type="EMBL" id="CAF1476950.1"/>
    </source>
</evidence>
<keyword evidence="5" id="KW-0406">Ion transport</keyword>
<gene>
    <name evidence="10" type="ORF">EDS130_LOCUS41178</name>
</gene>
<proteinExistence type="predicted"/>
<evidence type="ECO:0008006" key="12">
    <source>
        <dbReference type="Google" id="ProtNLM"/>
    </source>
</evidence>
<keyword evidence="4 8" id="KW-0040">ANK repeat</keyword>
<dbReference type="Pfam" id="PF13637">
    <property type="entry name" value="Ank_4"/>
    <property type="match status" value="1"/>
</dbReference>
<sequence length="1063" mass="124757">MISTQDDEKQWTVLHYAVESYNNYLVQELTSKSISYRCDANILTGNGENALHILSLSDLEERNKSLTSMVQLLIDKLKVDVNHADDEGRTPLHLAVMRGRFSYVRDLIEHKAKLDVLSKLNANILHFALIPYDKTNSIDLFNMINFLQSKLSEIGKDLLNECSLDKKTPLVFFALHPLMTNPFGSNQCEQEECAREKLMKIFVENMKDEKQILITFQCIAQRKDIQYFDHLKYLIKDSSSLPIEILHLACRYDNLNLFNWLIENGSKEYLNKPNHTKYTPLLTAIFYNSQQCVQKLIENENNNQQENLTKTGPLNNDNILHICAKQQVSEDLFNKIIEKLSLENKTKLLRDQDNDGNLPLHILAQTNTKHKWDMAKRFIEEMTRITFSNDLSKIVELFQKKNHQGRTVAHEASRRGHLDIIKQMYEVIPNEKKNQMKSVFMHDKNGFTCLHLAAMNGNDKEHKVLEYLIKTVRIDVDVIGDRRRTPLHLACEYGNRSIVEYLIENKASTTLRNAKLYNALEICIENKDEDLIKYLFECPNWREMMHNAQPIQGTDAYDTPMRKLIRYTPKIALWMIRTKLTQNIGGTDQTVSKKIYDYEFYEDMYMIKQWYSQGAKLPPEDTSCKAQCHKLGVNFIFGCVCDTHCCNSSVQSEDHIHKPYTKDSYTLVRNHPLFIVSQQSKYPDLLADPFHLKLRKKMFQRFSRYWLLFSFASYIILLGIWTSVILRGKHPQYFYSLAGYNMTMDIDTCEQVAKKLILQNNQEVLKTTDYIRLKFALYACFVCFILKNGILIIALFPKVFRTGAHYVEAAALTLSFIYIVDWYDWQNSIIFRCPLQYQIGAMGLLLSWINLLTYVRCIPWFGVGIYIAMFQVISVKFLRFLPVLMIIICGFGFTYWMLLQNQPVYGTPIEALIRTSLMMFDLGYEDRLYNEPDQIAFYKLVYVIMILTAIVFCIFIINLMIGLAVGEIPTLMDEGTLWRNQMLYNFLSDAEILRLQICRFLNWICCNRLNRMQFMRRRPVRLLTLDERGKIFYERAWRYTRKHFFNEQIQDNINSTIYNRDDK</sequence>
<dbReference type="GO" id="GO:0034220">
    <property type="term" value="P:monoatomic ion transmembrane transport"/>
    <property type="evidence" value="ECO:0007669"/>
    <property type="project" value="UniProtKB-KW"/>
</dbReference>
<dbReference type="SMART" id="SM00248">
    <property type="entry name" value="ANK"/>
    <property type="match status" value="11"/>
</dbReference>
<dbReference type="GO" id="GO:1902495">
    <property type="term" value="C:transmembrane transporter complex"/>
    <property type="evidence" value="ECO:0007669"/>
    <property type="project" value="TreeGrafter"/>
</dbReference>
<keyword evidence="1" id="KW-0813">Transport</keyword>
<dbReference type="GO" id="GO:0022857">
    <property type="term" value="F:transmembrane transporter activity"/>
    <property type="evidence" value="ECO:0007669"/>
    <property type="project" value="TreeGrafter"/>
</dbReference>
<keyword evidence="6" id="KW-0325">Glycoprotein</keyword>
<evidence type="ECO:0000256" key="3">
    <source>
        <dbReference type="ARBA" id="ARBA00022737"/>
    </source>
</evidence>
<keyword evidence="9" id="KW-1133">Transmembrane helix</keyword>
<keyword evidence="7" id="KW-0407">Ion channel</keyword>
<feature type="repeat" description="ANK" evidence="8">
    <location>
        <begin position="482"/>
        <end position="514"/>
    </location>
</feature>
<evidence type="ECO:0000256" key="1">
    <source>
        <dbReference type="ARBA" id="ARBA00022448"/>
    </source>
</evidence>
<dbReference type="SUPFAM" id="SSF48403">
    <property type="entry name" value="Ankyrin repeat"/>
    <property type="match status" value="2"/>
</dbReference>
<evidence type="ECO:0000256" key="2">
    <source>
        <dbReference type="ARBA" id="ARBA00022606"/>
    </source>
</evidence>
<evidence type="ECO:0000256" key="5">
    <source>
        <dbReference type="ARBA" id="ARBA00023065"/>
    </source>
</evidence>
<keyword evidence="2" id="KW-0716">Sensory transduction</keyword>
<dbReference type="Gene3D" id="1.25.40.20">
    <property type="entry name" value="Ankyrin repeat-containing domain"/>
    <property type="match status" value="3"/>
</dbReference>
<evidence type="ECO:0000256" key="4">
    <source>
        <dbReference type="ARBA" id="ARBA00023043"/>
    </source>
</evidence>
<organism evidence="10 11">
    <name type="scientific">Adineta ricciae</name>
    <name type="common">Rotifer</name>
    <dbReference type="NCBI Taxonomy" id="249248"/>
    <lineage>
        <taxon>Eukaryota</taxon>
        <taxon>Metazoa</taxon>
        <taxon>Spiralia</taxon>
        <taxon>Gnathifera</taxon>
        <taxon>Rotifera</taxon>
        <taxon>Eurotatoria</taxon>
        <taxon>Bdelloidea</taxon>
        <taxon>Adinetida</taxon>
        <taxon>Adinetidae</taxon>
        <taxon>Adineta</taxon>
    </lineage>
</organism>
<dbReference type="EMBL" id="CAJNOJ010000529">
    <property type="protein sequence ID" value="CAF1476950.1"/>
    <property type="molecule type" value="Genomic_DNA"/>
</dbReference>
<keyword evidence="3" id="KW-0677">Repeat</keyword>
<dbReference type="InterPro" id="IPR052076">
    <property type="entry name" value="TRP_cation_channel"/>
</dbReference>
<evidence type="ECO:0000256" key="6">
    <source>
        <dbReference type="ARBA" id="ARBA00023180"/>
    </source>
</evidence>
<evidence type="ECO:0000256" key="8">
    <source>
        <dbReference type="PROSITE-ProRule" id="PRU00023"/>
    </source>
</evidence>
<feature type="transmembrane region" description="Helical" evidence="9">
    <location>
        <begin position="775"/>
        <end position="797"/>
    </location>
</feature>
<dbReference type="OrthoDB" id="10029217at2759"/>
<feature type="repeat" description="ANK" evidence="8">
    <location>
        <begin position="445"/>
        <end position="470"/>
    </location>
</feature>
<name>A0A815RK51_ADIRI</name>
<feature type="transmembrane region" description="Helical" evidence="9">
    <location>
        <begin position="940"/>
        <end position="965"/>
    </location>
</feature>
<dbReference type="AlphaFoldDB" id="A0A815RK51"/>
<reference evidence="10" key="1">
    <citation type="submission" date="2021-02" db="EMBL/GenBank/DDBJ databases">
        <authorList>
            <person name="Nowell W R."/>
        </authorList>
    </citation>
    <scope>NUCLEOTIDE SEQUENCE</scope>
</reference>
<feature type="transmembrane region" description="Helical" evidence="9">
    <location>
        <begin position="880"/>
        <end position="898"/>
    </location>
</feature>
<comment type="caution">
    <text evidence="10">The sequence shown here is derived from an EMBL/GenBank/DDBJ whole genome shotgun (WGS) entry which is preliminary data.</text>
</comment>
<dbReference type="Pfam" id="PF12796">
    <property type="entry name" value="Ank_2"/>
    <property type="match status" value="2"/>
</dbReference>
<dbReference type="PROSITE" id="PS50088">
    <property type="entry name" value="ANK_REPEAT"/>
    <property type="match status" value="3"/>
</dbReference>
<keyword evidence="9" id="KW-0472">Membrane</keyword>
<dbReference type="PANTHER" id="PTHR47143:SF1">
    <property type="entry name" value="ION_TRANS DOMAIN-CONTAINING PROTEIN"/>
    <property type="match status" value="1"/>
</dbReference>
<protein>
    <recommendedName>
        <fullName evidence="12">Transient receptor potential cation channel subfamily A member 1-like protein</fullName>
    </recommendedName>
</protein>
<keyword evidence="9" id="KW-0812">Transmembrane</keyword>
<evidence type="ECO:0000313" key="11">
    <source>
        <dbReference type="Proteomes" id="UP000663852"/>
    </source>
</evidence>
<feature type="transmembrane region" description="Helical" evidence="9">
    <location>
        <begin position="705"/>
        <end position="726"/>
    </location>
</feature>
<feature type="transmembrane region" description="Helical" evidence="9">
    <location>
        <begin position="858"/>
        <end position="875"/>
    </location>
</feature>
<feature type="repeat" description="ANK" evidence="8">
    <location>
        <begin position="87"/>
        <end position="119"/>
    </location>
</feature>
<dbReference type="PANTHER" id="PTHR47143">
    <property type="entry name" value="TRANSIENT RECEPTOR POTENTIAL CATION CHANNEL PROTEIN PAINLESS"/>
    <property type="match status" value="1"/>
</dbReference>
<dbReference type="Proteomes" id="UP000663852">
    <property type="component" value="Unassembled WGS sequence"/>
</dbReference>
<evidence type="ECO:0000256" key="9">
    <source>
        <dbReference type="SAM" id="Phobius"/>
    </source>
</evidence>
<dbReference type="PROSITE" id="PS50297">
    <property type="entry name" value="ANK_REP_REGION"/>
    <property type="match status" value="3"/>
</dbReference>
<accession>A0A815RK51</accession>
<dbReference type="InterPro" id="IPR002110">
    <property type="entry name" value="Ankyrin_rpt"/>
</dbReference>
<evidence type="ECO:0000256" key="7">
    <source>
        <dbReference type="ARBA" id="ARBA00023303"/>
    </source>
</evidence>
<dbReference type="InterPro" id="IPR036770">
    <property type="entry name" value="Ankyrin_rpt-contain_sf"/>
</dbReference>